<keyword evidence="5" id="KW-1185">Reference proteome</keyword>
<dbReference type="KEGG" id="vhl:BME96_18120"/>
<dbReference type="Gene3D" id="3.40.630.30">
    <property type="match status" value="1"/>
</dbReference>
<dbReference type="EMBL" id="JACWEZ010000003">
    <property type="protein sequence ID" value="MBD1222477.1"/>
    <property type="molecule type" value="Genomic_DNA"/>
</dbReference>
<dbReference type="Proteomes" id="UP000182945">
    <property type="component" value="Chromosome"/>
</dbReference>
<sequence length="142" mass="16823">MIKIKELQLKEDIIEAFPIMNELRSHLDLNSYIELVQEAMEKDMYHLVALYEHGEIAAVIGYKPMITLYYGRFIWVCDLVTKEDKRSNGFGEKLLSFVENWAKKNKYQAVALSSGLQRTEAHRFYEERMTYDRVSFVFKKLI</sequence>
<dbReference type="RefSeq" id="WP_071649836.1">
    <property type="nucleotide sequence ID" value="NZ_CP017962.1"/>
</dbReference>
<dbReference type="CDD" id="cd04301">
    <property type="entry name" value="NAT_SF"/>
    <property type="match status" value="1"/>
</dbReference>
<dbReference type="Proteomes" id="UP000621631">
    <property type="component" value="Unassembled WGS sequence"/>
</dbReference>
<accession>A0AAC9J3F2</accession>
<dbReference type="InterPro" id="IPR000182">
    <property type="entry name" value="GNAT_dom"/>
</dbReference>
<evidence type="ECO:0000313" key="2">
    <source>
        <dbReference type="EMBL" id="APC49999.1"/>
    </source>
</evidence>
<gene>
    <name evidence="2" type="ORF">BME96_18120</name>
    <name evidence="3" type="ORF">IC602_07640</name>
</gene>
<dbReference type="EMBL" id="CP017962">
    <property type="protein sequence ID" value="APC49999.1"/>
    <property type="molecule type" value="Genomic_DNA"/>
</dbReference>
<protein>
    <submittedName>
        <fullName evidence="2">GNAT family N-acetyltransferase</fullName>
    </submittedName>
</protein>
<evidence type="ECO:0000313" key="3">
    <source>
        <dbReference type="EMBL" id="MBD1222477.1"/>
    </source>
</evidence>
<dbReference type="SUPFAM" id="SSF55729">
    <property type="entry name" value="Acyl-CoA N-acyltransferases (Nat)"/>
    <property type="match status" value="1"/>
</dbReference>
<evidence type="ECO:0000313" key="5">
    <source>
        <dbReference type="Proteomes" id="UP000621631"/>
    </source>
</evidence>
<evidence type="ECO:0000259" key="1">
    <source>
        <dbReference type="PROSITE" id="PS51186"/>
    </source>
</evidence>
<proteinExistence type="predicted"/>
<dbReference type="Pfam" id="PF00583">
    <property type="entry name" value="Acetyltransf_1"/>
    <property type="match status" value="1"/>
</dbReference>
<dbReference type="InterPro" id="IPR016181">
    <property type="entry name" value="Acyl_CoA_acyltransferase"/>
</dbReference>
<evidence type="ECO:0000313" key="4">
    <source>
        <dbReference type="Proteomes" id="UP000182945"/>
    </source>
</evidence>
<dbReference type="PROSITE" id="PS51186">
    <property type="entry name" value="GNAT"/>
    <property type="match status" value="1"/>
</dbReference>
<reference evidence="2 4" key="1">
    <citation type="submission" date="2016-11" db="EMBL/GenBank/DDBJ databases">
        <title>Complete genome sequencing of Virgibacillus halodenitrificans PDB-F2.</title>
        <authorList>
            <person name="Sun Z."/>
            <person name="Zhou Y."/>
            <person name="Li H."/>
        </authorList>
    </citation>
    <scope>NUCLEOTIDE SEQUENCE [LARGE SCALE GENOMIC DNA]</scope>
    <source>
        <strain evidence="2 4">PDB-F2</strain>
    </source>
</reference>
<dbReference type="AlphaFoldDB" id="A0AAC9J3F2"/>
<organism evidence="2 4">
    <name type="scientific">Virgibacillus halodenitrificans</name>
    <name type="common">Bacillus halodenitrificans</name>
    <dbReference type="NCBI Taxonomy" id="1482"/>
    <lineage>
        <taxon>Bacteria</taxon>
        <taxon>Bacillati</taxon>
        <taxon>Bacillota</taxon>
        <taxon>Bacilli</taxon>
        <taxon>Bacillales</taxon>
        <taxon>Bacillaceae</taxon>
        <taxon>Virgibacillus</taxon>
    </lineage>
</organism>
<name>A0AAC9J3F2_VIRHA</name>
<dbReference type="GO" id="GO:0016747">
    <property type="term" value="F:acyltransferase activity, transferring groups other than amino-acyl groups"/>
    <property type="evidence" value="ECO:0007669"/>
    <property type="project" value="InterPro"/>
</dbReference>
<feature type="domain" description="N-acetyltransferase" evidence="1">
    <location>
        <begin position="2"/>
        <end position="142"/>
    </location>
</feature>
<dbReference type="GeneID" id="71516330"/>
<reference evidence="3 5" key="2">
    <citation type="submission" date="2020-09" db="EMBL/GenBank/DDBJ databases">
        <title>Draft Genome Sequences of Oil-Oxidizing Bacteria Halomonas titanicae, Marinobacter lutaoensis, and Virgibacillus halodenitrificans Isolated from Highly Saline Environments.</title>
        <authorList>
            <person name="Grouzdev D.S."/>
            <person name="Sokolova D.S."/>
            <person name="Semenova E.M."/>
            <person name="Borzenkov I.A."/>
            <person name="Bidzhieva S.K."/>
            <person name="Poltaraus A.B."/>
            <person name="Nazina T.N."/>
        </authorList>
    </citation>
    <scope>NUCLEOTIDE SEQUENCE [LARGE SCALE GENOMIC DNA]</scope>
    <source>
        <strain evidence="3 5">VKM B-3472D</strain>
    </source>
</reference>